<feature type="coiled-coil region" evidence="1">
    <location>
        <begin position="53"/>
        <end position="80"/>
    </location>
</feature>
<proteinExistence type="predicted"/>
<keyword evidence="5" id="KW-1185">Reference proteome</keyword>
<dbReference type="HOGENOM" id="CLU_2143996_0_0_9"/>
<evidence type="ECO:0000313" key="5">
    <source>
        <dbReference type="Proteomes" id="UP000016662"/>
    </source>
</evidence>
<dbReference type="EMBL" id="AWVF01000134">
    <property type="protein sequence ID" value="ERJ96490.1"/>
    <property type="molecule type" value="Genomic_DNA"/>
</dbReference>
<keyword evidence="3" id="KW-0472">Membrane</keyword>
<feature type="transmembrane region" description="Helical" evidence="3">
    <location>
        <begin position="31"/>
        <end position="51"/>
    </location>
</feature>
<name>U2KWN3_9FIRM</name>
<reference evidence="4 5" key="1">
    <citation type="submission" date="2013-07" db="EMBL/GenBank/DDBJ databases">
        <authorList>
            <person name="Weinstock G."/>
            <person name="Sodergren E."/>
            <person name="Wylie T."/>
            <person name="Fulton L."/>
            <person name="Fulton R."/>
            <person name="Fronick C."/>
            <person name="O'Laughlin M."/>
            <person name="Godfrey J."/>
            <person name="Miner T."/>
            <person name="Herter B."/>
            <person name="Appelbaum E."/>
            <person name="Cordes M."/>
            <person name="Lek S."/>
            <person name="Wollam A."/>
            <person name="Pepin K.H."/>
            <person name="Palsikar V.B."/>
            <person name="Mitreva M."/>
            <person name="Wilson R.K."/>
        </authorList>
    </citation>
    <scope>NUCLEOTIDE SEQUENCE [LARGE SCALE GENOMIC DNA]</scope>
    <source>
        <strain evidence="4 5">ATCC 27760</strain>
    </source>
</reference>
<dbReference type="Proteomes" id="UP000016662">
    <property type="component" value="Unassembled WGS sequence"/>
</dbReference>
<sequence>MKRENPVQLLYLDGVFWTLRKDRTSMGEHKLAIVLGIVTVVYILAMIFLFWRYRKAMGNLSEKLRECREKEERQQEQEQVKAEEDIVTIYQKPEAAAPETEKTQPAPEEPTA</sequence>
<protein>
    <submittedName>
        <fullName evidence="4">Uncharacterized protein</fullName>
    </submittedName>
</protein>
<evidence type="ECO:0000256" key="2">
    <source>
        <dbReference type="SAM" id="MobiDB-lite"/>
    </source>
</evidence>
<accession>U2KWN3</accession>
<comment type="caution">
    <text evidence="4">The sequence shown here is derived from an EMBL/GenBank/DDBJ whole genome shotgun (WGS) entry which is preliminary data.</text>
</comment>
<gene>
    <name evidence="4" type="ORF">RUMCAL_01140</name>
</gene>
<dbReference type="PATRIC" id="fig|411473.3.peg.941"/>
<evidence type="ECO:0000256" key="1">
    <source>
        <dbReference type="SAM" id="Coils"/>
    </source>
</evidence>
<keyword evidence="3" id="KW-0812">Transmembrane</keyword>
<evidence type="ECO:0000256" key="3">
    <source>
        <dbReference type="SAM" id="Phobius"/>
    </source>
</evidence>
<dbReference type="AlphaFoldDB" id="U2KWN3"/>
<keyword evidence="1" id="KW-0175">Coiled coil</keyword>
<keyword evidence="3" id="KW-1133">Transmembrane helix</keyword>
<organism evidence="4 5">
    <name type="scientific">Ruminococcus callidus ATCC 27760</name>
    <dbReference type="NCBI Taxonomy" id="411473"/>
    <lineage>
        <taxon>Bacteria</taxon>
        <taxon>Bacillati</taxon>
        <taxon>Bacillota</taxon>
        <taxon>Clostridia</taxon>
        <taxon>Eubacteriales</taxon>
        <taxon>Oscillospiraceae</taxon>
        <taxon>Ruminococcus</taxon>
    </lineage>
</organism>
<evidence type="ECO:0000313" key="4">
    <source>
        <dbReference type="EMBL" id="ERJ96490.1"/>
    </source>
</evidence>
<feature type="region of interest" description="Disordered" evidence="2">
    <location>
        <begin position="90"/>
        <end position="112"/>
    </location>
</feature>